<dbReference type="Pfam" id="PF01451">
    <property type="entry name" value="LMWPc"/>
    <property type="match status" value="1"/>
</dbReference>
<reference evidence="3 4" key="1">
    <citation type="submission" date="2022-10" db="EMBL/GenBank/DDBJ databases">
        <title>Defluviimonas sp. nov., isolated from ocean surface water.</title>
        <authorList>
            <person name="He W."/>
            <person name="Wang L."/>
            <person name="Zhang D.-F."/>
        </authorList>
    </citation>
    <scope>NUCLEOTIDE SEQUENCE [LARGE SCALE GENOMIC DNA]</scope>
    <source>
        <strain evidence="3 4">WL0002</strain>
    </source>
</reference>
<organism evidence="3 4">
    <name type="scientific">Albidovulum marisflavi</name>
    <dbReference type="NCBI Taxonomy" id="2984159"/>
    <lineage>
        <taxon>Bacteria</taxon>
        <taxon>Pseudomonadati</taxon>
        <taxon>Pseudomonadota</taxon>
        <taxon>Alphaproteobacteria</taxon>
        <taxon>Rhodobacterales</taxon>
        <taxon>Paracoccaceae</taxon>
        <taxon>Albidovulum</taxon>
    </lineage>
</organism>
<dbReference type="SUPFAM" id="SSF46785">
    <property type="entry name" value="Winged helix' DNA-binding domain"/>
    <property type="match status" value="1"/>
</dbReference>
<dbReference type="SMART" id="SM00418">
    <property type="entry name" value="HTH_ARSR"/>
    <property type="match status" value="1"/>
</dbReference>
<dbReference type="SMART" id="SM00226">
    <property type="entry name" value="LMWPc"/>
    <property type="match status" value="1"/>
</dbReference>
<dbReference type="InterPro" id="IPR001845">
    <property type="entry name" value="HTH_ArsR_DNA-bd_dom"/>
</dbReference>
<keyword evidence="4" id="KW-1185">Reference proteome</keyword>
<gene>
    <name evidence="3" type="ORF">OEW28_07355</name>
</gene>
<dbReference type="PROSITE" id="PS50987">
    <property type="entry name" value="HTH_ARSR_2"/>
    <property type="match status" value="1"/>
</dbReference>
<proteinExistence type="predicted"/>
<name>A0ABT2ZBJ4_9RHOB</name>
<dbReference type="RefSeq" id="WP_263734389.1">
    <property type="nucleotide sequence ID" value="NZ_JAOWKY010000001.1"/>
</dbReference>
<dbReference type="InterPro" id="IPR036390">
    <property type="entry name" value="WH_DNA-bd_sf"/>
</dbReference>
<dbReference type="Gene3D" id="1.10.10.10">
    <property type="entry name" value="Winged helix-like DNA-binding domain superfamily/Winged helix DNA-binding domain"/>
    <property type="match status" value="1"/>
</dbReference>
<dbReference type="CDD" id="cd16345">
    <property type="entry name" value="LMWP_ArsC"/>
    <property type="match status" value="1"/>
</dbReference>
<accession>A0ABT2ZBJ4</accession>
<dbReference type="InterPro" id="IPR011991">
    <property type="entry name" value="ArsR-like_HTH"/>
</dbReference>
<dbReference type="Proteomes" id="UP001652542">
    <property type="component" value="Unassembled WGS sequence"/>
</dbReference>
<dbReference type="NCBIfam" id="NF033788">
    <property type="entry name" value="HTH_metalloreg"/>
    <property type="match status" value="1"/>
</dbReference>
<comment type="caution">
    <text evidence="3">The sequence shown here is derived from an EMBL/GenBank/DDBJ whole genome shotgun (WGS) entry which is preliminary data.</text>
</comment>
<dbReference type="PANTHER" id="PTHR43428:SF1">
    <property type="entry name" value="ARSENATE REDUCTASE"/>
    <property type="match status" value="1"/>
</dbReference>
<dbReference type="InterPro" id="IPR036388">
    <property type="entry name" value="WH-like_DNA-bd_sf"/>
</dbReference>
<dbReference type="SUPFAM" id="SSF52788">
    <property type="entry name" value="Phosphotyrosine protein phosphatases I"/>
    <property type="match status" value="1"/>
</dbReference>
<dbReference type="Gene3D" id="3.40.50.2300">
    <property type="match status" value="1"/>
</dbReference>
<dbReference type="InterPro" id="IPR023485">
    <property type="entry name" value="Ptyr_pPase"/>
</dbReference>
<dbReference type="Pfam" id="PF12840">
    <property type="entry name" value="HTH_20"/>
    <property type="match status" value="1"/>
</dbReference>
<feature type="domain" description="HTH arsR-type" evidence="2">
    <location>
        <begin position="1"/>
        <end position="95"/>
    </location>
</feature>
<evidence type="ECO:0000256" key="1">
    <source>
        <dbReference type="ARBA" id="ARBA00022849"/>
    </source>
</evidence>
<dbReference type="InterPro" id="IPR036196">
    <property type="entry name" value="Ptyr_pPase_sf"/>
</dbReference>
<dbReference type="PANTHER" id="PTHR43428">
    <property type="entry name" value="ARSENATE REDUCTASE"/>
    <property type="match status" value="1"/>
</dbReference>
<dbReference type="EMBL" id="JAOWKY010000001">
    <property type="protein sequence ID" value="MCV2868443.1"/>
    <property type="molecule type" value="Genomic_DNA"/>
</dbReference>
<evidence type="ECO:0000259" key="2">
    <source>
        <dbReference type="PROSITE" id="PS50987"/>
    </source>
</evidence>
<keyword evidence="1" id="KW-0059">Arsenical resistance</keyword>
<dbReference type="CDD" id="cd00090">
    <property type="entry name" value="HTH_ARSR"/>
    <property type="match status" value="1"/>
</dbReference>
<evidence type="ECO:0000313" key="4">
    <source>
        <dbReference type="Proteomes" id="UP001652542"/>
    </source>
</evidence>
<evidence type="ECO:0000313" key="3">
    <source>
        <dbReference type="EMBL" id="MCV2868443.1"/>
    </source>
</evidence>
<sequence>MESNRASLAFATLGHPGRLAVFRLLMRFAPGGVRPTEIAEALQLKQNTLSHHLSDLASAGLVRVERKGRSLYYAADIGATEALIGYLALDVGRARPDILSPLFRTHEGSTAMRDTDFAVLFICTGNSARSIFAEALLRDLGQGKFRSFSAGVRPNTALNPFALEVLRRNGHDVAELRSKHMSEFQQPDSEAMDFVFTVCDTAAAEECPPWPGQPITGHWGLPDPVKATGTDAEKALVFAQTYAALRRRIAAFVELPFASLGRMSLQSRVDAIGRDAKTAQKG</sequence>
<protein>
    <submittedName>
        <fullName evidence="3">Metalloregulator ArsR/SmtB family transcription factor</fullName>
    </submittedName>
</protein>
<dbReference type="PRINTS" id="PR00778">
    <property type="entry name" value="HTHARSR"/>
</dbReference>